<evidence type="ECO:0000256" key="8">
    <source>
        <dbReference type="ARBA" id="ARBA00024477"/>
    </source>
</evidence>
<dbReference type="InterPro" id="IPR020557">
    <property type="entry name" value="Fumarate_lyase_CS"/>
</dbReference>
<evidence type="ECO:0000313" key="12">
    <source>
        <dbReference type="EMBL" id="SUZ99170.1"/>
    </source>
</evidence>
<dbReference type="GO" id="GO:0006189">
    <property type="term" value="P:'de novo' IMP biosynthetic process"/>
    <property type="evidence" value="ECO:0007669"/>
    <property type="project" value="UniProtKB-UniPathway"/>
</dbReference>
<dbReference type="UniPathway" id="UPA00074">
    <property type="reaction ID" value="UER00132"/>
</dbReference>
<keyword evidence="6" id="KW-0658">Purine biosynthesis</keyword>
<evidence type="ECO:0000256" key="2">
    <source>
        <dbReference type="ARBA" id="ARBA00004734"/>
    </source>
</evidence>
<dbReference type="FunFam" id="1.20.200.10:FF:000008">
    <property type="entry name" value="Adenylosuccinate lyase"/>
    <property type="match status" value="1"/>
</dbReference>
<comment type="catalytic activity">
    <reaction evidence="8">
        <text>(2S)-2-[5-amino-1-(5-phospho-beta-D-ribosyl)imidazole-4-carboxamido]succinate = 5-amino-1-(5-phospho-beta-D-ribosyl)imidazole-4-carboxamide + fumarate</text>
        <dbReference type="Rhea" id="RHEA:23920"/>
        <dbReference type="ChEBI" id="CHEBI:29806"/>
        <dbReference type="ChEBI" id="CHEBI:58443"/>
        <dbReference type="ChEBI" id="CHEBI:58475"/>
        <dbReference type="EC" id="4.3.2.2"/>
    </reaction>
    <physiologicalReaction direction="left-to-right" evidence="8">
        <dbReference type="Rhea" id="RHEA:23921"/>
    </physiologicalReaction>
</comment>
<evidence type="ECO:0000256" key="6">
    <source>
        <dbReference type="ARBA" id="ARBA00022755"/>
    </source>
</evidence>
<dbReference type="SUPFAM" id="SSF48557">
    <property type="entry name" value="L-aspartase-like"/>
    <property type="match status" value="1"/>
</dbReference>
<keyword evidence="7" id="KW-0456">Lyase</keyword>
<dbReference type="InterPro" id="IPR004769">
    <property type="entry name" value="Pur_lyase"/>
</dbReference>
<dbReference type="Gene3D" id="1.20.200.10">
    <property type="entry name" value="Fumarase/aspartase (Central domain)"/>
    <property type="match status" value="1"/>
</dbReference>
<dbReference type="InterPro" id="IPR019468">
    <property type="entry name" value="AdenyloSucc_lyase_C"/>
</dbReference>
<feature type="domain" description="Adenylosuccinate lyase C-terminal" evidence="11">
    <location>
        <begin position="348"/>
        <end position="428"/>
    </location>
</feature>
<gene>
    <name evidence="12" type="ORF">METZ01_LOCUS52024</name>
</gene>
<dbReference type="PANTHER" id="PTHR43172:SF1">
    <property type="entry name" value="ADENYLOSUCCINATE LYASE"/>
    <property type="match status" value="1"/>
</dbReference>
<dbReference type="Pfam" id="PF00206">
    <property type="entry name" value="Lyase_1"/>
    <property type="match status" value="1"/>
</dbReference>
<dbReference type="UniPathway" id="UPA00075">
    <property type="reaction ID" value="UER00336"/>
</dbReference>
<reference evidence="12" key="1">
    <citation type="submission" date="2018-05" db="EMBL/GenBank/DDBJ databases">
        <authorList>
            <person name="Lanie J.A."/>
            <person name="Ng W.-L."/>
            <person name="Kazmierczak K.M."/>
            <person name="Andrzejewski T.M."/>
            <person name="Davidsen T.M."/>
            <person name="Wayne K.J."/>
            <person name="Tettelin H."/>
            <person name="Glass J.I."/>
            <person name="Rusch D."/>
            <person name="Podicherti R."/>
            <person name="Tsui H.-C.T."/>
            <person name="Winkler M.E."/>
        </authorList>
    </citation>
    <scope>NUCLEOTIDE SEQUENCE</scope>
</reference>
<evidence type="ECO:0000256" key="3">
    <source>
        <dbReference type="ARBA" id="ARBA00008273"/>
    </source>
</evidence>
<dbReference type="CDD" id="cd01360">
    <property type="entry name" value="Adenylsuccinate_lyase_1"/>
    <property type="match status" value="1"/>
</dbReference>
<comment type="pathway">
    <text evidence="1">Purine metabolism; IMP biosynthesis via de novo pathway; 5-amino-1-(5-phospho-D-ribosyl)imidazole-4-carboxamide from 5-amino-1-(5-phospho-D-ribosyl)imidazole-4-carboxylate: step 2/2.</text>
</comment>
<comment type="pathway">
    <text evidence="2">Purine metabolism; AMP biosynthesis via de novo pathway; AMP from IMP: step 2/2.</text>
</comment>
<dbReference type="EMBL" id="UINC01002676">
    <property type="protein sequence ID" value="SUZ99170.1"/>
    <property type="molecule type" value="Genomic_DNA"/>
</dbReference>
<dbReference type="EC" id="4.3.2.2" evidence="4"/>
<evidence type="ECO:0000256" key="7">
    <source>
        <dbReference type="ARBA" id="ARBA00023239"/>
    </source>
</evidence>
<dbReference type="AlphaFoldDB" id="A0A381S529"/>
<organism evidence="12">
    <name type="scientific">marine metagenome</name>
    <dbReference type="NCBI Taxonomy" id="408172"/>
    <lineage>
        <taxon>unclassified sequences</taxon>
        <taxon>metagenomes</taxon>
        <taxon>ecological metagenomes</taxon>
    </lineage>
</organism>
<dbReference type="GO" id="GO:0004018">
    <property type="term" value="F:N6-(1,2-dicarboxyethyl)AMP AMP-lyase (fumarate-forming) activity"/>
    <property type="evidence" value="ECO:0007669"/>
    <property type="project" value="InterPro"/>
</dbReference>
<accession>A0A381S529</accession>
<dbReference type="GO" id="GO:0070626">
    <property type="term" value="F:(S)-2-(5-amino-1-(5-phospho-D-ribosyl)imidazole-4-carboxamido) succinate lyase (fumarate-forming) activity"/>
    <property type="evidence" value="ECO:0007669"/>
    <property type="project" value="TreeGrafter"/>
</dbReference>
<sequence>MIERYSRPQMSAVWSDKNKYDKWLSIEIAVCEAWAKRGLIPEDDIIKIREASYDFDIFRKVLSRTKHDMTAFLQSTTASLGIEGRWLHQGLTTSDVWDTATSLQLVEASELLDRELLGLENSLKEKALMYKNTLMIGRTHGVHAEPVTFGLKVALWWDETKRARKRLSDAKKSVSVGKISGPVGTHATAPPDIEASVCAQLGLKPAPISNQIIQRDRHAHFVTTLALIAASLEKIATEIRGLQRTEIREVEEPFSEGQTGSSSMPHKRNPELTERICGLARPIRGHAVTSMENVALWGERDISHSSAERLIFPDSCLALDYITNLLNEVIKGLVVHKERMLKNMELTKGLLFSQKTMLLLVEKGLSRESAYEIVQENSMKTWDESGDFRYLISSDQRVTNLVSPSELESLFDYQQYTEFVDAIYEKAGL</sequence>
<dbReference type="Gene3D" id="1.10.40.30">
    <property type="entry name" value="Fumarase/aspartase (C-terminal domain)"/>
    <property type="match status" value="1"/>
</dbReference>
<dbReference type="InterPro" id="IPR008948">
    <property type="entry name" value="L-Aspartase-like"/>
</dbReference>
<dbReference type="InterPro" id="IPR024083">
    <property type="entry name" value="Fumarase/histidase_N"/>
</dbReference>
<evidence type="ECO:0000256" key="4">
    <source>
        <dbReference type="ARBA" id="ARBA00012339"/>
    </source>
</evidence>
<dbReference type="PROSITE" id="PS00163">
    <property type="entry name" value="FUMARATE_LYASES"/>
    <property type="match status" value="1"/>
</dbReference>
<dbReference type="FunFam" id="1.10.40.30:FF:000007">
    <property type="entry name" value="Adenylosuccinate lyase"/>
    <property type="match status" value="1"/>
</dbReference>
<dbReference type="GO" id="GO:0044208">
    <property type="term" value="P:'de novo' AMP biosynthetic process"/>
    <property type="evidence" value="ECO:0007669"/>
    <property type="project" value="UniProtKB-UniPathway"/>
</dbReference>
<dbReference type="Pfam" id="PF10397">
    <property type="entry name" value="ADSL_C"/>
    <property type="match status" value="1"/>
</dbReference>
<dbReference type="SMART" id="SM00998">
    <property type="entry name" value="ADSL_C"/>
    <property type="match status" value="1"/>
</dbReference>
<evidence type="ECO:0000256" key="5">
    <source>
        <dbReference type="ARBA" id="ARBA00017058"/>
    </source>
</evidence>
<dbReference type="InterPro" id="IPR000362">
    <property type="entry name" value="Fumarate_lyase_fam"/>
</dbReference>
<proteinExistence type="inferred from homology"/>
<dbReference type="PRINTS" id="PR00145">
    <property type="entry name" value="ARGSUCLYASE"/>
</dbReference>
<dbReference type="PANTHER" id="PTHR43172">
    <property type="entry name" value="ADENYLOSUCCINATE LYASE"/>
    <property type="match status" value="1"/>
</dbReference>
<evidence type="ECO:0000256" key="1">
    <source>
        <dbReference type="ARBA" id="ARBA00004706"/>
    </source>
</evidence>
<evidence type="ECO:0000256" key="9">
    <source>
        <dbReference type="ARBA" id="ARBA00030717"/>
    </source>
</evidence>
<protein>
    <recommendedName>
        <fullName evidence="5">Adenylosuccinate lyase</fullName>
        <ecNumber evidence="4">4.3.2.2</ecNumber>
    </recommendedName>
    <alternativeName>
        <fullName evidence="9">Adenylosuccinase</fullName>
    </alternativeName>
</protein>
<dbReference type="InterPro" id="IPR022761">
    <property type="entry name" value="Fumarate_lyase_N"/>
</dbReference>
<comment type="similarity">
    <text evidence="3">Belongs to the lyase 1 family. Adenylosuccinate lyase subfamily.</text>
</comment>
<dbReference type="PRINTS" id="PR00149">
    <property type="entry name" value="FUMRATELYASE"/>
</dbReference>
<dbReference type="Gene3D" id="1.10.275.10">
    <property type="entry name" value="Fumarase/aspartase (N-terminal domain)"/>
    <property type="match status" value="1"/>
</dbReference>
<evidence type="ECO:0000256" key="10">
    <source>
        <dbReference type="ARBA" id="ARBA00049115"/>
    </source>
</evidence>
<evidence type="ECO:0000259" key="11">
    <source>
        <dbReference type="SMART" id="SM00998"/>
    </source>
</evidence>
<dbReference type="GO" id="GO:0005829">
    <property type="term" value="C:cytosol"/>
    <property type="evidence" value="ECO:0007669"/>
    <property type="project" value="TreeGrafter"/>
</dbReference>
<comment type="catalytic activity">
    <reaction evidence="10">
        <text>N(6)-(1,2-dicarboxyethyl)-AMP = fumarate + AMP</text>
        <dbReference type="Rhea" id="RHEA:16853"/>
        <dbReference type="ChEBI" id="CHEBI:29806"/>
        <dbReference type="ChEBI" id="CHEBI:57567"/>
        <dbReference type="ChEBI" id="CHEBI:456215"/>
        <dbReference type="EC" id="4.3.2.2"/>
    </reaction>
    <physiologicalReaction direction="left-to-right" evidence="10">
        <dbReference type="Rhea" id="RHEA:16854"/>
    </physiologicalReaction>
</comment>
<dbReference type="NCBIfam" id="TIGR00928">
    <property type="entry name" value="purB"/>
    <property type="match status" value="1"/>
</dbReference>
<name>A0A381S529_9ZZZZ</name>